<sequence>MYKEQKEMMTVTNFGLPKLANAD</sequence>
<dbReference type="EMBL" id="GBRH01181111">
    <property type="protein sequence ID" value="JAE16785.1"/>
    <property type="molecule type" value="Transcribed_RNA"/>
</dbReference>
<accession>A0A0A9FVA9</accession>
<name>A0A0A9FVA9_ARUDO</name>
<dbReference type="AlphaFoldDB" id="A0A0A9FVA9"/>
<evidence type="ECO:0000313" key="1">
    <source>
        <dbReference type="EMBL" id="JAE16785.1"/>
    </source>
</evidence>
<proteinExistence type="predicted"/>
<protein>
    <submittedName>
        <fullName evidence="1">Uncharacterized protein</fullName>
    </submittedName>
</protein>
<reference evidence="1" key="1">
    <citation type="submission" date="2014-09" db="EMBL/GenBank/DDBJ databases">
        <authorList>
            <person name="Magalhaes I.L.F."/>
            <person name="Oliveira U."/>
            <person name="Santos F.R."/>
            <person name="Vidigal T.H.D.A."/>
            <person name="Brescovit A.D."/>
            <person name="Santos A.J."/>
        </authorList>
    </citation>
    <scope>NUCLEOTIDE SEQUENCE</scope>
    <source>
        <tissue evidence="1">Shoot tissue taken approximately 20 cm above the soil surface</tissue>
    </source>
</reference>
<reference evidence="1" key="2">
    <citation type="journal article" date="2015" name="Data Brief">
        <title>Shoot transcriptome of the giant reed, Arundo donax.</title>
        <authorList>
            <person name="Barrero R.A."/>
            <person name="Guerrero F.D."/>
            <person name="Moolhuijzen P."/>
            <person name="Goolsby J.A."/>
            <person name="Tidwell J."/>
            <person name="Bellgard S.E."/>
            <person name="Bellgard M.I."/>
        </authorList>
    </citation>
    <scope>NUCLEOTIDE SEQUENCE</scope>
    <source>
        <tissue evidence="1">Shoot tissue taken approximately 20 cm above the soil surface</tissue>
    </source>
</reference>
<organism evidence="1">
    <name type="scientific">Arundo donax</name>
    <name type="common">Giant reed</name>
    <name type="synonym">Donax arundinaceus</name>
    <dbReference type="NCBI Taxonomy" id="35708"/>
    <lineage>
        <taxon>Eukaryota</taxon>
        <taxon>Viridiplantae</taxon>
        <taxon>Streptophyta</taxon>
        <taxon>Embryophyta</taxon>
        <taxon>Tracheophyta</taxon>
        <taxon>Spermatophyta</taxon>
        <taxon>Magnoliopsida</taxon>
        <taxon>Liliopsida</taxon>
        <taxon>Poales</taxon>
        <taxon>Poaceae</taxon>
        <taxon>PACMAD clade</taxon>
        <taxon>Arundinoideae</taxon>
        <taxon>Arundineae</taxon>
        <taxon>Arundo</taxon>
    </lineage>
</organism>